<keyword evidence="1" id="KW-0812">Transmembrane</keyword>
<gene>
    <name evidence="2" type="ORF">Lalb_Chr08g0234751</name>
</gene>
<dbReference type="Proteomes" id="UP000447434">
    <property type="component" value="Chromosome 8"/>
</dbReference>
<reference evidence="3" key="1">
    <citation type="journal article" date="2020" name="Nat. Commun.">
        <title>Genome sequence of the cluster root forming white lupin.</title>
        <authorList>
            <person name="Hufnagel B."/>
            <person name="Marques A."/>
            <person name="Soriano A."/>
            <person name="Marques L."/>
            <person name="Divol F."/>
            <person name="Doumas P."/>
            <person name="Sallet E."/>
            <person name="Mancinotti D."/>
            <person name="Carrere S."/>
            <person name="Marande W."/>
            <person name="Arribat S."/>
            <person name="Keller J."/>
            <person name="Huneau C."/>
            <person name="Blein T."/>
            <person name="Aime D."/>
            <person name="Laguerre M."/>
            <person name="Taylor J."/>
            <person name="Schubert V."/>
            <person name="Nelson M."/>
            <person name="Geu-Flores F."/>
            <person name="Crespi M."/>
            <person name="Gallardo-Guerrero K."/>
            <person name="Delaux P.-M."/>
            <person name="Salse J."/>
            <person name="Berges H."/>
            <person name="Guyot R."/>
            <person name="Gouzy J."/>
            <person name="Peret B."/>
        </authorList>
    </citation>
    <scope>NUCLEOTIDE SEQUENCE [LARGE SCALE GENOMIC DNA]</scope>
    <source>
        <strain evidence="3">cv. Amiga</strain>
    </source>
</reference>
<accession>A0A6A4Q4K7</accession>
<organism evidence="2 3">
    <name type="scientific">Lupinus albus</name>
    <name type="common">White lupine</name>
    <name type="synonym">Lupinus termis</name>
    <dbReference type="NCBI Taxonomy" id="3870"/>
    <lineage>
        <taxon>Eukaryota</taxon>
        <taxon>Viridiplantae</taxon>
        <taxon>Streptophyta</taxon>
        <taxon>Embryophyta</taxon>
        <taxon>Tracheophyta</taxon>
        <taxon>Spermatophyta</taxon>
        <taxon>Magnoliopsida</taxon>
        <taxon>eudicotyledons</taxon>
        <taxon>Gunneridae</taxon>
        <taxon>Pentapetalae</taxon>
        <taxon>rosids</taxon>
        <taxon>fabids</taxon>
        <taxon>Fabales</taxon>
        <taxon>Fabaceae</taxon>
        <taxon>Papilionoideae</taxon>
        <taxon>50 kb inversion clade</taxon>
        <taxon>genistoids sensu lato</taxon>
        <taxon>core genistoids</taxon>
        <taxon>Genisteae</taxon>
        <taxon>Lupinus</taxon>
    </lineage>
</organism>
<dbReference type="AlphaFoldDB" id="A0A6A4Q4K7"/>
<keyword evidence="3" id="KW-1185">Reference proteome</keyword>
<proteinExistence type="predicted"/>
<keyword evidence="1" id="KW-1133">Transmembrane helix</keyword>
<protein>
    <submittedName>
        <fullName evidence="2">Uncharacterized protein</fullName>
    </submittedName>
</protein>
<keyword evidence="1" id="KW-0472">Membrane</keyword>
<evidence type="ECO:0000256" key="1">
    <source>
        <dbReference type="SAM" id="Phobius"/>
    </source>
</evidence>
<evidence type="ECO:0000313" key="2">
    <source>
        <dbReference type="EMBL" id="KAE9608364.1"/>
    </source>
</evidence>
<comment type="caution">
    <text evidence="2">The sequence shown here is derived from an EMBL/GenBank/DDBJ whole genome shotgun (WGS) entry which is preliminary data.</text>
</comment>
<sequence length="54" mass="6531">MEEIRTKMLLHGVLHITIMEVDKLYVRDCCKCFPKIYLMMMMMCIFGWFPVNNL</sequence>
<evidence type="ECO:0000313" key="3">
    <source>
        <dbReference type="Proteomes" id="UP000447434"/>
    </source>
</evidence>
<feature type="transmembrane region" description="Helical" evidence="1">
    <location>
        <begin position="32"/>
        <end position="51"/>
    </location>
</feature>
<dbReference type="EMBL" id="WOCE01000008">
    <property type="protein sequence ID" value="KAE9608364.1"/>
    <property type="molecule type" value="Genomic_DNA"/>
</dbReference>
<name>A0A6A4Q4K7_LUPAL</name>